<dbReference type="AlphaFoldDB" id="A0A089YYX5"/>
<feature type="signal peptide" evidence="1">
    <location>
        <begin position="1"/>
        <end position="25"/>
    </location>
</feature>
<sequence>MLPAGSFLLSLVLCSCLLTSPHAHGRETITWLLRDLAPLTIASGPDRNQGAVDQALPLLRAALPDYDHSVLRVNRARASQMLGESGLSCDPALLWTARRAQTILYSVPSMNVLSNALIMQRDDLPLIADFMQDGKVDLGALLHSKTMTLGVIAERSYGSAVDRILDEADGSQVLAHHGNDAMGSLLRMERLGRIQAVLGYWQEARYQARQEGLDPQELVQIPIKSASRSQLVHVGCSDSPASRRVLQALNPVLLDVRKTRLAQFYAQWLAPHQRLEYLRETKALFNARRDETLNSLQ</sequence>
<evidence type="ECO:0000313" key="3">
    <source>
        <dbReference type="Proteomes" id="UP000029499"/>
    </source>
</evidence>
<evidence type="ECO:0000256" key="1">
    <source>
        <dbReference type="SAM" id="SignalP"/>
    </source>
</evidence>
<dbReference type="EMBL" id="CP009533">
    <property type="protein sequence ID" value="AIS19682.1"/>
    <property type="molecule type" value="Genomic_DNA"/>
</dbReference>
<dbReference type="STRING" id="216142.LT40_20745"/>
<keyword evidence="1" id="KW-0732">Signal</keyword>
<dbReference type="InterPro" id="IPR011972">
    <property type="entry name" value="CHP02285"/>
</dbReference>
<dbReference type="SUPFAM" id="SSF53850">
    <property type="entry name" value="Periplasmic binding protein-like II"/>
    <property type="match status" value="1"/>
</dbReference>
<dbReference type="Proteomes" id="UP000029499">
    <property type="component" value="Chromosome"/>
</dbReference>
<gene>
    <name evidence="2" type="ORF">LT40_20745</name>
</gene>
<keyword evidence="3" id="KW-1185">Reference proteome</keyword>
<dbReference type="NCBIfam" id="TIGR02285">
    <property type="entry name" value="TIGR02285 family protein"/>
    <property type="match status" value="1"/>
</dbReference>
<proteinExistence type="predicted"/>
<feature type="chain" id="PRO_5001852532" description="Lipoprotein" evidence="1">
    <location>
        <begin position="26"/>
        <end position="297"/>
    </location>
</feature>
<dbReference type="eggNOG" id="COG0834">
    <property type="taxonomic scope" value="Bacteria"/>
</dbReference>
<evidence type="ECO:0000313" key="2">
    <source>
        <dbReference type="EMBL" id="AIS19682.1"/>
    </source>
</evidence>
<evidence type="ECO:0008006" key="4">
    <source>
        <dbReference type="Google" id="ProtNLM"/>
    </source>
</evidence>
<protein>
    <recommendedName>
        <fullName evidence="4">Lipoprotein</fullName>
    </recommendedName>
</protein>
<reference evidence="2 3" key="1">
    <citation type="journal article" date="2015" name="J. Biotechnol.">
        <title>Complete genome sequence of Pseudomonas rhizosphaerae IH5T (=DSM 16299T), a phosphate-solubilizing rhizobacterium for bacterial biofertilizer.</title>
        <authorList>
            <person name="Kwak Y."/>
            <person name="Jung B.K."/>
            <person name="Shin J.H."/>
        </authorList>
    </citation>
    <scope>NUCLEOTIDE SEQUENCE [LARGE SCALE GENOMIC DNA]</scope>
    <source>
        <strain evidence="2">DSM 16299</strain>
    </source>
</reference>
<dbReference type="KEGG" id="prh:LT40_20745"/>
<dbReference type="HOGENOM" id="CLU_070282_1_0_6"/>
<organism evidence="2 3">
    <name type="scientific">Pseudomonas rhizosphaerae</name>
    <dbReference type="NCBI Taxonomy" id="216142"/>
    <lineage>
        <taxon>Bacteria</taxon>
        <taxon>Pseudomonadati</taxon>
        <taxon>Pseudomonadota</taxon>
        <taxon>Gammaproteobacteria</taxon>
        <taxon>Pseudomonadales</taxon>
        <taxon>Pseudomonadaceae</taxon>
        <taxon>Pseudomonas</taxon>
    </lineage>
</organism>
<name>A0A089YYX5_9PSED</name>
<accession>A0A089YYX5</accession>